<dbReference type="EMBL" id="CM026427">
    <property type="protein sequence ID" value="KAG0569344.1"/>
    <property type="molecule type" value="Genomic_DNA"/>
</dbReference>
<accession>A0A8T0HIG4</accession>
<evidence type="ECO:0000313" key="8">
    <source>
        <dbReference type="Proteomes" id="UP000822688"/>
    </source>
</evidence>
<dbReference type="EC" id="2.7.1.158" evidence="1 6"/>
<name>A0A8T0HIG4_CERPU</name>
<dbReference type="AlphaFoldDB" id="A0A8T0HIG4"/>
<dbReference type="GO" id="GO:0005524">
    <property type="term" value="F:ATP binding"/>
    <property type="evidence" value="ECO:0007669"/>
    <property type="project" value="UniProtKB-KW"/>
</dbReference>
<sequence length="464" mass="51551">MELHKEDAEGWFYRGEGAANIVLAYQGEKPSFIGRVLRIRKVPKNNKNHNLDQVKKDSKPVLSVDERKLWREWPSMAMATTPAALSHVYAADIMQPLLGESCVDAGLPVFLTTGFLEAVNEDVVANQPEWRSKDAVMDLTAGVALLIADHASFPTVRGQVNDLPPTITVELKPKWGCLPEAATISGENNVKLHVSRFTLFQQLKFQQGKIKSVSKYSPLDLFSGNEEGILKALVDLFETPQNNIRVFLEGEEVFGGPVDGGSTDELVTSLEKKLAGVSVAPEGERVPEFQRLVASALNKSKVLDQLLRVQKLDAYDIEGAILAYKKFMEMTDDADADGVATTLSRSETRVENLALEPDGEHKKRDMAWIESLSWDESRRVVRNFLISATAKDCGLMITLRPLNNSHGTPFPVRSASIVTCPTTGQQYICKVALLDLDTKRLKKMPFYHSVDQEIVDTYKAHRAQ</sequence>
<evidence type="ECO:0000256" key="3">
    <source>
        <dbReference type="ARBA" id="ARBA00022741"/>
    </source>
</evidence>
<dbReference type="Pfam" id="PF06090">
    <property type="entry name" value="Ins_P5_2-kin"/>
    <property type="match status" value="1"/>
</dbReference>
<comment type="function">
    <text evidence="6">Phosphorylates Ins(1,3,4,5,6)P5 at position 2 to form Ins(1,2,3,4,5,6)P6 (InsP6 or phytate).</text>
</comment>
<dbReference type="PANTHER" id="PTHR14456:SF2">
    <property type="entry name" value="INOSITOL-PENTAKISPHOSPHATE 2-KINASE"/>
    <property type="match status" value="1"/>
</dbReference>
<dbReference type="InterPro" id="IPR009286">
    <property type="entry name" value="Ins_P5_2-kin"/>
</dbReference>
<dbReference type="Gene3D" id="3.30.200.110">
    <property type="entry name" value="Inositol-pentakisphosphate 2-kinase, N-lobe"/>
    <property type="match status" value="1"/>
</dbReference>
<gene>
    <name evidence="7" type="ORF">KC19_6G083900</name>
</gene>
<evidence type="ECO:0000256" key="2">
    <source>
        <dbReference type="ARBA" id="ARBA00022679"/>
    </source>
</evidence>
<dbReference type="OrthoDB" id="272370at2759"/>
<keyword evidence="3 6" id="KW-0547">Nucleotide-binding</keyword>
<keyword evidence="5 6" id="KW-0067">ATP-binding</keyword>
<dbReference type="InterPro" id="IPR043001">
    <property type="entry name" value="IP5_2-K_N_lobe"/>
</dbReference>
<dbReference type="EMBL" id="CM026427">
    <property type="protein sequence ID" value="KAG0569342.1"/>
    <property type="molecule type" value="Genomic_DNA"/>
</dbReference>
<proteinExistence type="predicted"/>
<dbReference type="GO" id="GO:0005634">
    <property type="term" value="C:nucleus"/>
    <property type="evidence" value="ECO:0007669"/>
    <property type="project" value="TreeGrafter"/>
</dbReference>
<dbReference type="GO" id="GO:0035299">
    <property type="term" value="F:inositol-1,3,4,5,6-pentakisphosphate 2-kinase activity"/>
    <property type="evidence" value="ECO:0007669"/>
    <property type="project" value="UniProtKB-EC"/>
</dbReference>
<evidence type="ECO:0000256" key="4">
    <source>
        <dbReference type="ARBA" id="ARBA00022777"/>
    </source>
</evidence>
<keyword evidence="2 6" id="KW-0808">Transferase</keyword>
<protein>
    <recommendedName>
        <fullName evidence="1 6">Inositol-pentakisphosphate 2-kinase</fullName>
        <ecNumber evidence="1 6">2.7.1.158</ecNumber>
    </recommendedName>
</protein>
<keyword evidence="4 6" id="KW-0418">Kinase</keyword>
<comment type="catalytic activity">
    <reaction evidence="6">
        <text>1D-myo-inositol 1,3,4,5,6-pentakisphosphate + ATP = 1D-myo-inositol hexakisphosphate + ADP + H(+)</text>
        <dbReference type="Rhea" id="RHEA:20313"/>
        <dbReference type="ChEBI" id="CHEBI:15378"/>
        <dbReference type="ChEBI" id="CHEBI:30616"/>
        <dbReference type="ChEBI" id="CHEBI:57733"/>
        <dbReference type="ChEBI" id="CHEBI:58130"/>
        <dbReference type="ChEBI" id="CHEBI:456216"/>
        <dbReference type="EC" id="2.7.1.158"/>
    </reaction>
</comment>
<evidence type="ECO:0000313" key="7">
    <source>
        <dbReference type="EMBL" id="KAG0569342.1"/>
    </source>
</evidence>
<evidence type="ECO:0000256" key="5">
    <source>
        <dbReference type="ARBA" id="ARBA00022840"/>
    </source>
</evidence>
<evidence type="ECO:0000256" key="6">
    <source>
        <dbReference type="RuleBase" id="RU364126"/>
    </source>
</evidence>
<reference evidence="7 8" key="1">
    <citation type="submission" date="2020-06" db="EMBL/GenBank/DDBJ databases">
        <title>WGS assembly of Ceratodon purpureus strain R40.</title>
        <authorList>
            <person name="Carey S.B."/>
            <person name="Jenkins J."/>
            <person name="Shu S."/>
            <person name="Lovell J.T."/>
            <person name="Sreedasyam A."/>
            <person name="Maumus F."/>
            <person name="Tiley G.P."/>
            <person name="Fernandez-Pozo N."/>
            <person name="Barry K."/>
            <person name="Chen C."/>
            <person name="Wang M."/>
            <person name="Lipzen A."/>
            <person name="Daum C."/>
            <person name="Saski C.A."/>
            <person name="Payton A.C."/>
            <person name="Mcbreen J.C."/>
            <person name="Conrad R.E."/>
            <person name="Kollar L.M."/>
            <person name="Olsson S."/>
            <person name="Huttunen S."/>
            <person name="Landis J.B."/>
            <person name="Wickett N.J."/>
            <person name="Johnson M.G."/>
            <person name="Rensing S.A."/>
            <person name="Grimwood J."/>
            <person name="Schmutz J."/>
            <person name="Mcdaniel S.F."/>
        </authorList>
    </citation>
    <scope>NUCLEOTIDE SEQUENCE [LARGE SCALE GENOMIC DNA]</scope>
    <source>
        <strain evidence="7 8">R40</strain>
    </source>
</reference>
<keyword evidence="8" id="KW-1185">Reference proteome</keyword>
<evidence type="ECO:0000256" key="1">
    <source>
        <dbReference type="ARBA" id="ARBA00012023"/>
    </source>
</evidence>
<comment type="domain">
    <text evidence="6">The EXKPK motif is conserved in inositol-pentakisphosphate 2-kinases of both family 1 and 2.</text>
</comment>
<dbReference type="GO" id="GO:0032958">
    <property type="term" value="P:inositol phosphate biosynthetic process"/>
    <property type="evidence" value="ECO:0007669"/>
    <property type="project" value="TreeGrafter"/>
</dbReference>
<comment type="caution">
    <text evidence="7">The sequence shown here is derived from an EMBL/GenBank/DDBJ whole genome shotgun (WGS) entry which is preliminary data.</text>
</comment>
<organism evidence="7 8">
    <name type="scientific">Ceratodon purpureus</name>
    <name type="common">Fire moss</name>
    <name type="synonym">Dicranum purpureum</name>
    <dbReference type="NCBI Taxonomy" id="3225"/>
    <lineage>
        <taxon>Eukaryota</taxon>
        <taxon>Viridiplantae</taxon>
        <taxon>Streptophyta</taxon>
        <taxon>Embryophyta</taxon>
        <taxon>Bryophyta</taxon>
        <taxon>Bryophytina</taxon>
        <taxon>Bryopsida</taxon>
        <taxon>Dicranidae</taxon>
        <taxon>Pseudoditrichales</taxon>
        <taxon>Ditrichaceae</taxon>
        <taxon>Ceratodon</taxon>
    </lineage>
</organism>
<dbReference type="EMBL" id="CM026427">
    <property type="protein sequence ID" value="KAG0569343.1"/>
    <property type="molecule type" value="Genomic_DNA"/>
</dbReference>
<dbReference type="Proteomes" id="UP000822688">
    <property type="component" value="Chromosome 6"/>
</dbReference>
<dbReference type="PANTHER" id="PTHR14456">
    <property type="entry name" value="INOSITOL POLYPHOSPHATE KINASE 1"/>
    <property type="match status" value="1"/>
</dbReference>